<accession>A0A8H4K2I0</accession>
<comment type="caution">
    <text evidence="2">The sequence shown here is derived from an EMBL/GenBank/DDBJ whole genome shotgun (WGS) entry which is preliminary data.</text>
</comment>
<feature type="region of interest" description="Disordered" evidence="1">
    <location>
        <begin position="205"/>
        <end position="237"/>
    </location>
</feature>
<feature type="region of interest" description="Disordered" evidence="1">
    <location>
        <begin position="150"/>
        <end position="181"/>
    </location>
</feature>
<dbReference type="OrthoDB" id="5090201at2759"/>
<dbReference type="EMBL" id="JAADJF010000056">
    <property type="protein sequence ID" value="KAF4441533.1"/>
    <property type="molecule type" value="Genomic_DNA"/>
</dbReference>
<sequence length="395" mass="45417">MAVPIIAVSFSNATPGSLITRAVTSPVEWDHYYSGARFSENQDIKMNRPQGGEYGSLYDVEEEGLDENFVYGRLSPVPAPRRESKTLSELNGYLPGYRFVGNRYVEMDEADVKYEGSFHEFTFEYPFLPAEDFERFSGCWREDDYEADVSEPCFEESSEENSDAGGSSGDDNVSNAHGNAPRKLSDMEDIYWGLRKRKFNDFEQGRIEEDEFEDDEFDEDESEDVRLEEPCPDPSDDEMDMEHVLDCGSEFYFNSTDAPQDHEYSLEDYTFQGDDVKFEEFPRRLQTIPEVDEPESPFPYGYAEHVPEVTHADEGLGLRMTSIMTKLCSLCSRKRVRTTPILMKSCLLCNRKRVMMTRYTDEIVLGVEEEEGEDDNGPYFNDAQLDLAEVKYTFV</sequence>
<protein>
    <submittedName>
        <fullName evidence="2">Uncharacterized protein</fullName>
    </submittedName>
</protein>
<dbReference type="AlphaFoldDB" id="A0A8H4K2I0"/>
<feature type="compositionally biased region" description="Acidic residues" evidence="1">
    <location>
        <begin position="208"/>
        <end position="223"/>
    </location>
</feature>
<reference evidence="2 3" key="1">
    <citation type="submission" date="2020-01" db="EMBL/GenBank/DDBJ databases">
        <title>Identification and distribution of gene clusters putatively required for synthesis of sphingolipid metabolism inhibitors in phylogenetically diverse species of the filamentous fungus Fusarium.</title>
        <authorList>
            <person name="Kim H.-S."/>
            <person name="Busman M."/>
            <person name="Brown D.W."/>
            <person name="Divon H."/>
            <person name="Uhlig S."/>
            <person name="Proctor R.H."/>
        </authorList>
    </citation>
    <scope>NUCLEOTIDE SEQUENCE [LARGE SCALE GENOMIC DNA]</scope>
    <source>
        <strain evidence="2 3">NRRL 13308</strain>
    </source>
</reference>
<dbReference type="Proteomes" id="UP000536711">
    <property type="component" value="Unassembled WGS sequence"/>
</dbReference>
<name>A0A8H4K2I0_9HYPO</name>
<evidence type="ECO:0000313" key="3">
    <source>
        <dbReference type="Proteomes" id="UP000536711"/>
    </source>
</evidence>
<feature type="compositionally biased region" description="Acidic residues" evidence="1">
    <location>
        <begin position="150"/>
        <end position="162"/>
    </location>
</feature>
<organism evidence="2 3">
    <name type="scientific">Fusarium acutatum</name>
    <dbReference type="NCBI Taxonomy" id="78861"/>
    <lineage>
        <taxon>Eukaryota</taxon>
        <taxon>Fungi</taxon>
        <taxon>Dikarya</taxon>
        <taxon>Ascomycota</taxon>
        <taxon>Pezizomycotina</taxon>
        <taxon>Sordariomycetes</taxon>
        <taxon>Hypocreomycetidae</taxon>
        <taxon>Hypocreales</taxon>
        <taxon>Nectriaceae</taxon>
        <taxon>Fusarium</taxon>
        <taxon>Fusarium fujikuroi species complex</taxon>
    </lineage>
</organism>
<proteinExistence type="predicted"/>
<evidence type="ECO:0000256" key="1">
    <source>
        <dbReference type="SAM" id="MobiDB-lite"/>
    </source>
</evidence>
<keyword evidence="3" id="KW-1185">Reference proteome</keyword>
<evidence type="ECO:0000313" key="2">
    <source>
        <dbReference type="EMBL" id="KAF4441533.1"/>
    </source>
</evidence>
<gene>
    <name evidence="2" type="ORF">FACUT_2632</name>
</gene>